<keyword evidence="1" id="KW-1133">Transmembrane helix</keyword>
<evidence type="ECO:0000313" key="2">
    <source>
        <dbReference type="EMBL" id="TLB88426.1"/>
    </source>
</evidence>
<dbReference type="EMBL" id="SMQN01000001">
    <property type="protein sequence ID" value="TLB88426.1"/>
    <property type="molecule type" value="Genomic_DNA"/>
</dbReference>
<feature type="transmembrane region" description="Helical" evidence="1">
    <location>
        <begin position="184"/>
        <end position="202"/>
    </location>
</feature>
<comment type="caution">
    <text evidence="2">The sequence shown here is derived from an EMBL/GenBank/DDBJ whole genome shotgun (WGS) entry which is preliminary data.</text>
</comment>
<accession>A0A4V6HEY8</accession>
<reference evidence="2 3" key="1">
    <citation type="journal article" date="2019" name="Foodborne Pathog. Dis.">
        <title>Whole Genome Sequencing Analysis of Nontyphoidal Salmonella enterica of Chicken Meat and Human Origin Under Surveillance in Sri Lanka.</title>
        <authorList>
            <person name="Tay M.Y.F."/>
            <person name="Pathirage S."/>
            <person name="Chandrasekaran L."/>
            <person name="Wickramasuriya U."/>
            <person name="Sadeepanie N."/>
            <person name="Waidyarathna K.D.K."/>
            <person name="Liyanage L.D.C."/>
            <person name="Seow K.L.G."/>
            <person name="Hendriksen R.S."/>
            <person name="Takeuchi M.T."/>
            <person name="Schlundt J."/>
        </authorList>
    </citation>
    <scope>NUCLEOTIDE SEQUENCE [LARGE SCALE GENOMIC DNA]</scope>
    <source>
        <strain evidence="2 3">SL_55_S309</strain>
    </source>
</reference>
<keyword evidence="1" id="KW-0812">Transmembrane</keyword>
<protein>
    <submittedName>
        <fullName evidence="2">Pilus assembly protein</fullName>
    </submittedName>
</protein>
<name>A0A4V6HEY8_SALEB</name>
<dbReference type="AlphaFoldDB" id="A0A4V6HEY8"/>
<dbReference type="RefSeq" id="WP_057516442.1">
    <property type="nucleotide sequence ID" value="NZ_SMQJ01000001.1"/>
</dbReference>
<dbReference type="InterPro" id="IPR009663">
    <property type="entry name" value="PAP_PilO"/>
</dbReference>
<dbReference type="Proteomes" id="UP000305891">
    <property type="component" value="Unassembled WGS sequence"/>
</dbReference>
<evidence type="ECO:0000313" key="3">
    <source>
        <dbReference type="Proteomes" id="UP000305891"/>
    </source>
</evidence>
<keyword evidence="1" id="KW-0472">Membrane</keyword>
<dbReference type="Pfam" id="PF06864">
    <property type="entry name" value="PAP_PilO"/>
    <property type="match status" value="1"/>
</dbReference>
<evidence type="ECO:0000256" key="1">
    <source>
        <dbReference type="SAM" id="Phobius"/>
    </source>
</evidence>
<gene>
    <name evidence="2" type="ORF">E2E88_01020</name>
</gene>
<sequence length="430" mass="47912">MADIAAATSQRSHVLRWRQQYWMTGLLWEQKGKSVRRTAPPPGHFRMLDMTLTLGKRGKSHIRLSARGQAESHHRHHKLYSLAALFSQLCTTDGYGIYQLEGDQQVFLATVNGMPSLMADVAGTPGQVAQAKDLFLSFNPAPAKGWHILSSADAPQSWEVLVQAATAAQLRMVRMSGVSGRRPWYLAGGLVIVLSGGFLWWAQSPQAPTGPTPAQIQAKAKAILVKPPEPVYLPHPWASMPDPTQFLTRCFRFRSAVPVSLDRWRLDRIHCRPEGLEVVYLRQPGGTAARFAERVKQVFNRIPVFNLVSGGNEGVVFVPWDGFTFRDETAPDAGAQLMQAVSWFQSRQVSFSLSEVKPPPVMPGEGDNNEGAQPIQDWHEYTFSITDKHMPEWVLQGLNMQGVRLSSVAYTLSPQGQFTYQIEGHLYAKK</sequence>
<proteinExistence type="predicted"/>
<organism evidence="2 3">
    <name type="scientific">Salmonella enterica subsp. enterica serovar Java</name>
    <dbReference type="NCBI Taxonomy" id="224729"/>
    <lineage>
        <taxon>Bacteria</taxon>
        <taxon>Pseudomonadati</taxon>
        <taxon>Pseudomonadota</taxon>
        <taxon>Gammaproteobacteria</taxon>
        <taxon>Enterobacterales</taxon>
        <taxon>Enterobacteriaceae</taxon>
        <taxon>Salmonella</taxon>
    </lineage>
</organism>